<dbReference type="OrthoDB" id="333905at2759"/>
<name>A0A9W8MWT3_9AGAR</name>
<dbReference type="EMBL" id="JANKHO010000258">
    <property type="protein sequence ID" value="KAJ3512421.1"/>
    <property type="molecule type" value="Genomic_DNA"/>
</dbReference>
<dbReference type="PANTHER" id="PTHR46579">
    <property type="entry name" value="F5/8 TYPE C DOMAIN-CONTAINING PROTEIN-RELATED"/>
    <property type="match status" value="1"/>
</dbReference>
<protein>
    <recommendedName>
        <fullName evidence="1">BAG domain-containing protein</fullName>
    </recommendedName>
</protein>
<dbReference type="InterPro" id="IPR003103">
    <property type="entry name" value="BAG_domain"/>
</dbReference>
<evidence type="ECO:0000313" key="3">
    <source>
        <dbReference type="Proteomes" id="UP001148786"/>
    </source>
</evidence>
<dbReference type="SUPFAM" id="SSF63491">
    <property type="entry name" value="BAG domain"/>
    <property type="match status" value="1"/>
</dbReference>
<accession>A0A9W8MWT3</accession>
<dbReference type="Gene3D" id="1.20.58.120">
    <property type="entry name" value="BAG domain"/>
    <property type="match status" value="1"/>
</dbReference>
<dbReference type="GO" id="GO:0051087">
    <property type="term" value="F:protein-folding chaperone binding"/>
    <property type="evidence" value="ECO:0007669"/>
    <property type="project" value="InterPro"/>
</dbReference>
<dbReference type="Proteomes" id="UP001148786">
    <property type="component" value="Unassembled WGS sequence"/>
</dbReference>
<dbReference type="PANTHER" id="PTHR46579:SF2">
    <property type="entry name" value="C2H2-TYPE DOMAIN-CONTAINING PROTEIN"/>
    <property type="match status" value="1"/>
</dbReference>
<organism evidence="2 3">
    <name type="scientific">Agrocybe chaxingu</name>
    <dbReference type="NCBI Taxonomy" id="84603"/>
    <lineage>
        <taxon>Eukaryota</taxon>
        <taxon>Fungi</taxon>
        <taxon>Dikarya</taxon>
        <taxon>Basidiomycota</taxon>
        <taxon>Agaricomycotina</taxon>
        <taxon>Agaricomycetes</taxon>
        <taxon>Agaricomycetidae</taxon>
        <taxon>Agaricales</taxon>
        <taxon>Agaricineae</taxon>
        <taxon>Strophariaceae</taxon>
        <taxon>Agrocybe</taxon>
    </lineage>
</organism>
<dbReference type="PROSITE" id="PS51035">
    <property type="entry name" value="BAG"/>
    <property type="match status" value="1"/>
</dbReference>
<gene>
    <name evidence="2" type="ORF">NLJ89_g3533</name>
</gene>
<dbReference type="AlphaFoldDB" id="A0A9W8MWT3"/>
<feature type="domain" description="BAG" evidence="1">
    <location>
        <begin position="173"/>
        <end position="224"/>
    </location>
</feature>
<reference evidence="2" key="1">
    <citation type="submission" date="2022-07" db="EMBL/GenBank/DDBJ databases">
        <title>Genome Sequence of Agrocybe chaxingu.</title>
        <authorList>
            <person name="Buettner E."/>
        </authorList>
    </citation>
    <scope>NUCLEOTIDE SEQUENCE</scope>
    <source>
        <strain evidence="2">MP-N11</strain>
    </source>
</reference>
<sequence length="657" mass="74239">MTAPASSCKPDPITIDDIQSYLDDFHLRRNAFPDEIPQIVFFPDFLLPLPSLPPSLPPHENSSFLQHQQHVEQIQDFLLTIPADAPRAIRDLRNTAMAEVQEHMKELDDALSTEWKRMIALAEPARASLRTVQDCYEQFQELISPFKNGFPAIMFSACQPPLPSTPPPLEFGLNKTFLLHREAITRLLSKLDGINSYDLQMIRNRRKSAVQEVQAHLESLDTLVSDSWKTAVAQSRSPSRHLLNEIDKSLKDFNVMVDRFKRDKPLLRFLSSYENPPMSPPPALPVALNGVYLHHRDGIERILSALKRIPTGDDSVRDRKARAEAEVSEHVGYLDDIVKKAWDEVYATRQQNRNTGSVVDPKVIVPCDEYFDTTKRLRTMSSAILVSFSTAIILHLLPGLSREASNFLLTAMKIIITAACTTYVKRCFRDAGIEGIPTPNPLDEQENGSPWAAVVLLIADAPAARKAAGFPSMTSSNFCNFCLQTASQLADFNVDTWSSRTRESHLAAAIRWRDAPDEATRKMEWKQNHIRWSELLRLPYWDPTKHVVVDPMHNLFLNLASHHIRDFWGVHEKETHGRKGVVPHTTEEQEKYIKEATAAITHQNLSALRKLRRTYLDAFAAVNQVELLPSDKSSAPKLGAALISWVYCSSYLFAATS</sequence>
<comment type="caution">
    <text evidence="2">The sequence shown here is derived from an EMBL/GenBank/DDBJ whole genome shotgun (WGS) entry which is preliminary data.</text>
</comment>
<dbReference type="InterPro" id="IPR036533">
    <property type="entry name" value="BAG_dom_sf"/>
</dbReference>
<dbReference type="Pfam" id="PF02179">
    <property type="entry name" value="BAG"/>
    <property type="match status" value="1"/>
</dbReference>
<proteinExistence type="predicted"/>
<keyword evidence="3" id="KW-1185">Reference proteome</keyword>
<evidence type="ECO:0000313" key="2">
    <source>
        <dbReference type="EMBL" id="KAJ3512421.1"/>
    </source>
</evidence>
<evidence type="ECO:0000259" key="1">
    <source>
        <dbReference type="PROSITE" id="PS51035"/>
    </source>
</evidence>